<dbReference type="GO" id="GO:0046872">
    <property type="term" value="F:metal ion binding"/>
    <property type="evidence" value="ECO:0007669"/>
    <property type="project" value="UniProtKB-KW"/>
</dbReference>
<dbReference type="InterPro" id="IPR045031">
    <property type="entry name" value="DHP_synth-like"/>
</dbReference>
<dbReference type="PROSITE" id="PS00792">
    <property type="entry name" value="DHPS_1"/>
    <property type="match status" value="1"/>
</dbReference>
<dbReference type="Gene3D" id="3.20.20.20">
    <property type="entry name" value="Dihydropteroate synthase-like"/>
    <property type="match status" value="1"/>
</dbReference>
<dbReference type="CDD" id="cd00739">
    <property type="entry name" value="DHPS"/>
    <property type="match status" value="1"/>
</dbReference>
<evidence type="ECO:0000256" key="10">
    <source>
        <dbReference type="ARBA" id="ARBA00022909"/>
    </source>
</evidence>
<comment type="cofactor">
    <cofactor evidence="2 12">
        <name>Mg(2+)</name>
        <dbReference type="ChEBI" id="CHEBI:18420"/>
    </cofactor>
</comment>
<evidence type="ECO:0000256" key="11">
    <source>
        <dbReference type="ARBA" id="ARBA00030193"/>
    </source>
</evidence>
<feature type="domain" description="Pterin-binding" evidence="13">
    <location>
        <begin position="72"/>
        <end position="325"/>
    </location>
</feature>
<dbReference type="PANTHER" id="PTHR20941:SF1">
    <property type="entry name" value="FOLIC ACID SYNTHESIS PROTEIN FOL1"/>
    <property type="match status" value="1"/>
</dbReference>
<dbReference type="FunFam" id="3.20.20.20:FF:000006">
    <property type="entry name" value="Dihydropteroate synthase"/>
    <property type="match status" value="1"/>
</dbReference>
<comment type="pathway">
    <text evidence="3 12">Cofactor biosynthesis; tetrahydrofolate biosynthesis; 7,8-dihydrofolate from 2-amino-4-hydroxy-6-hydroxymethyl-7,8-dihydropteridine diphosphate and 4-aminobenzoate: step 1/2.</text>
</comment>
<comment type="catalytic activity">
    <reaction evidence="1">
        <text>(7,8-dihydropterin-6-yl)methyl diphosphate + 4-aminobenzoate = 7,8-dihydropteroate + diphosphate</text>
        <dbReference type="Rhea" id="RHEA:19949"/>
        <dbReference type="ChEBI" id="CHEBI:17836"/>
        <dbReference type="ChEBI" id="CHEBI:17839"/>
        <dbReference type="ChEBI" id="CHEBI:33019"/>
        <dbReference type="ChEBI" id="CHEBI:72950"/>
        <dbReference type="EC" id="2.5.1.15"/>
    </reaction>
</comment>
<dbReference type="SUPFAM" id="SSF51717">
    <property type="entry name" value="Dihydropteroate synthetase-like"/>
    <property type="match status" value="1"/>
</dbReference>
<dbReference type="InterPro" id="IPR000489">
    <property type="entry name" value="Pterin-binding_dom"/>
</dbReference>
<dbReference type="OrthoDB" id="9811744at2"/>
<dbReference type="PANTHER" id="PTHR20941">
    <property type="entry name" value="FOLATE SYNTHESIS PROTEINS"/>
    <property type="match status" value="1"/>
</dbReference>
<evidence type="ECO:0000256" key="1">
    <source>
        <dbReference type="ARBA" id="ARBA00000012"/>
    </source>
</evidence>
<evidence type="ECO:0000313" key="15">
    <source>
        <dbReference type="Proteomes" id="UP000282957"/>
    </source>
</evidence>
<comment type="similarity">
    <text evidence="4 12">Belongs to the DHPS family.</text>
</comment>
<organism evidence="14 15">
    <name type="scientific">Rhodovarius crocodyli</name>
    <dbReference type="NCBI Taxonomy" id="1979269"/>
    <lineage>
        <taxon>Bacteria</taxon>
        <taxon>Pseudomonadati</taxon>
        <taxon>Pseudomonadota</taxon>
        <taxon>Alphaproteobacteria</taxon>
        <taxon>Acetobacterales</taxon>
        <taxon>Roseomonadaceae</taxon>
        <taxon>Rhodovarius</taxon>
    </lineage>
</organism>
<dbReference type="GO" id="GO:0046656">
    <property type="term" value="P:folic acid biosynthetic process"/>
    <property type="evidence" value="ECO:0007669"/>
    <property type="project" value="UniProtKB-KW"/>
</dbReference>
<dbReference type="Pfam" id="PF00809">
    <property type="entry name" value="Pterin_bind"/>
    <property type="match status" value="1"/>
</dbReference>
<evidence type="ECO:0000256" key="2">
    <source>
        <dbReference type="ARBA" id="ARBA00001946"/>
    </source>
</evidence>
<dbReference type="GO" id="GO:0004156">
    <property type="term" value="F:dihydropteroate synthase activity"/>
    <property type="evidence" value="ECO:0007669"/>
    <property type="project" value="UniProtKB-EC"/>
</dbReference>
<evidence type="ECO:0000256" key="8">
    <source>
        <dbReference type="ARBA" id="ARBA00022723"/>
    </source>
</evidence>
<sequence length="336" mass="34657">MDIAEPWGLLAGEEALAAVAAGRAVPLAGGALAFSLVRLAGAVIPATDLPPALRERMSAAPPPFAGLPGDRPLIMGILNVTPDSFSDGGLHDAPQSAIAAARAMLAEGADLIDIGGESTRPGAAPVTPEQELARVLPVVRALAGEAVLSIDTRHALVMAECLAAGAHIINDVSALRHDPQAVGVVARAQAPVIIMHMPGDDPRTMQSLAHYEDVALEVAGFLAGRIAALEAAGIPRARIMLDPGIGFGKTAAHNLELTRRLPVLAGLGCRVLYAASRKTFIGRIAGVETPADRMPGSLAVALAALERGATMLRVHDVAETRQAVALWQAMTEARKP</sequence>
<evidence type="ECO:0000313" key="14">
    <source>
        <dbReference type="EMBL" id="RVT99640.1"/>
    </source>
</evidence>
<evidence type="ECO:0000256" key="4">
    <source>
        <dbReference type="ARBA" id="ARBA00009503"/>
    </source>
</evidence>
<dbReference type="UniPathway" id="UPA00077">
    <property type="reaction ID" value="UER00156"/>
</dbReference>
<dbReference type="Proteomes" id="UP000282957">
    <property type="component" value="Unassembled WGS sequence"/>
</dbReference>
<dbReference type="EC" id="2.5.1.15" evidence="5 12"/>
<dbReference type="InterPro" id="IPR006390">
    <property type="entry name" value="DHP_synth_dom"/>
</dbReference>
<keyword evidence="10 12" id="KW-0289">Folate biosynthesis</keyword>
<dbReference type="NCBIfam" id="TIGR01496">
    <property type="entry name" value="DHPS"/>
    <property type="match status" value="1"/>
</dbReference>
<keyword evidence="9 12" id="KW-0460">Magnesium</keyword>
<evidence type="ECO:0000256" key="9">
    <source>
        <dbReference type="ARBA" id="ARBA00022842"/>
    </source>
</evidence>
<protein>
    <recommendedName>
        <fullName evidence="6 12">Dihydropteroate synthase</fullName>
        <shortName evidence="12">DHPS</shortName>
        <ecNumber evidence="5 12">2.5.1.15</ecNumber>
    </recommendedName>
    <alternativeName>
        <fullName evidence="11 12">Dihydropteroate pyrophosphorylase</fullName>
    </alternativeName>
</protein>
<keyword evidence="15" id="KW-1185">Reference proteome</keyword>
<dbReference type="AlphaFoldDB" id="A0A437MPS4"/>
<dbReference type="GO" id="GO:0046654">
    <property type="term" value="P:tetrahydrofolate biosynthetic process"/>
    <property type="evidence" value="ECO:0007669"/>
    <property type="project" value="UniProtKB-UniPathway"/>
</dbReference>
<evidence type="ECO:0000256" key="7">
    <source>
        <dbReference type="ARBA" id="ARBA00022679"/>
    </source>
</evidence>
<dbReference type="PROSITE" id="PS00793">
    <property type="entry name" value="DHPS_2"/>
    <property type="match status" value="1"/>
</dbReference>
<dbReference type="InterPro" id="IPR011005">
    <property type="entry name" value="Dihydropteroate_synth-like_sf"/>
</dbReference>
<evidence type="ECO:0000256" key="3">
    <source>
        <dbReference type="ARBA" id="ARBA00004763"/>
    </source>
</evidence>
<evidence type="ECO:0000256" key="5">
    <source>
        <dbReference type="ARBA" id="ARBA00012458"/>
    </source>
</evidence>
<reference evidence="14 15" key="1">
    <citation type="submission" date="2019-01" db="EMBL/GenBank/DDBJ databases">
        <authorList>
            <person name="Chen W.-M."/>
        </authorList>
    </citation>
    <scope>NUCLEOTIDE SEQUENCE [LARGE SCALE GENOMIC DNA]</scope>
    <source>
        <strain evidence="14 15">CCP-6</strain>
    </source>
</reference>
<evidence type="ECO:0000256" key="6">
    <source>
        <dbReference type="ARBA" id="ARBA00016919"/>
    </source>
</evidence>
<dbReference type="EMBL" id="SACL01000001">
    <property type="protein sequence ID" value="RVT99640.1"/>
    <property type="molecule type" value="Genomic_DNA"/>
</dbReference>
<keyword evidence="7 12" id="KW-0808">Transferase</keyword>
<proteinExistence type="inferred from homology"/>
<keyword evidence="8 12" id="KW-0479">Metal-binding</keyword>
<comment type="caution">
    <text evidence="14">The sequence shown here is derived from an EMBL/GenBank/DDBJ whole genome shotgun (WGS) entry which is preliminary data.</text>
</comment>
<name>A0A437MPS4_9PROT</name>
<accession>A0A437MPS4</accession>
<comment type="function">
    <text evidence="12">Catalyzes the condensation of para-aminobenzoate (pABA) with 6-hydroxymethyl-7,8-dihydropterin diphosphate (DHPt-PP) to form 7,8-dihydropteroate (H2Pte), the immediate precursor of folate derivatives.</text>
</comment>
<gene>
    <name evidence="14" type="primary">folP</name>
    <name evidence="14" type="ORF">EOD42_01240</name>
</gene>
<dbReference type="GO" id="GO:0005829">
    <property type="term" value="C:cytosol"/>
    <property type="evidence" value="ECO:0007669"/>
    <property type="project" value="TreeGrafter"/>
</dbReference>
<evidence type="ECO:0000259" key="13">
    <source>
        <dbReference type="PROSITE" id="PS50972"/>
    </source>
</evidence>
<evidence type="ECO:0000256" key="12">
    <source>
        <dbReference type="RuleBase" id="RU361205"/>
    </source>
</evidence>
<dbReference type="PROSITE" id="PS50972">
    <property type="entry name" value="PTERIN_BINDING"/>
    <property type="match status" value="1"/>
</dbReference>